<sequence>MLPYLGVSRAAEGQGAPAGPMRGWSRHALASNLESRQFLSVERAQGRFGILAIDRILRLEVERLEEQAEVEAVLTGPSVVLGRAAAFRGLPTAPAPSG</sequence>
<dbReference type="EMBL" id="PSUL01000018">
    <property type="protein sequence ID" value="PPF13797.1"/>
    <property type="molecule type" value="Genomic_DNA"/>
</dbReference>
<organism evidence="2 4">
    <name type="scientific">Rathayibacter rathayi</name>
    <name type="common">Corynebacterium rathayi</name>
    <dbReference type="NCBI Taxonomy" id="33887"/>
    <lineage>
        <taxon>Bacteria</taxon>
        <taxon>Bacillati</taxon>
        <taxon>Actinomycetota</taxon>
        <taxon>Actinomycetes</taxon>
        <taxon>Micrococcales</taxon>
        <taxon>Microbacteriaceae</taxon>
        <taxon>Rathayibacter</taxon>
    </lineage>
</organism>
<dbReference type="AlphaFoldDB" id="A0ABD6W886"/>
<protein>
    <submittedName>
        <fullName evidence="2">Uncharacterized protein</fullName>
    </submittedName>
</protein>
<keyword evidence="5" id="KW-1185">Reference proteome</keyword>
<proteinExistence type="predicted"/>
<dbReference type="EMBL" id="PSVT01000045">
    <property type="protein sequence ID" value="PPH73131.1"/>
    <property type="molecule type" value="Genomic_DNA"/>
</dbReference>
<name>A0ABD6W886_RATRA</name>
<evidence type="ECO:0000313" key="3">
    <source>
        <dbReference type="EMBL" id="PPH73131.1"/>
    </source>
</evidence>
<comment type="caution">
    <text evidence="2">The sequence shown here is derived from an EMBL/GenBank/DDBJ whole genome shotgun (WGS) entry which is preliminary data.</text>
</comment>
<reference evidence="4 5" key="1">
    <citation type="submission" date="2018-02" db="EMBL/GenBank/DDBJ databases">
        <title>Bacteriophage NCPPB3778 and a type I-E CRISPR drive the evolution of the US Biological Select Agent, Rathayibacter toxicus.</title>
        <authorList>
            <person name="Davis E.W.II."/>
            <person name="Tabima J.F."/>
            <person name="Weisberg A.J."/>
            <person name="Lopes L.D."/>
            <person name="Wiseman M.S."/>
            <person name="Wiseman M.S."/>
            <person name="Pupko T."/>
            <person name="Belcher M.S."/>
            <person name="Sechler A.J."/>
            <person name="Tancos M.A."/>
            <person name="Schroeder B.K."/>
            <person name="Murray T.D."/>
            <person name="Luster D.G."/>
            <person name="Schneider W.L."/>
            <person name="Rogers E."/>
            <person name="Andreote F.D."/>
            <person name="Grunwald N.J."/>
            <person name="Putnam M.L."/>
            <person name="Chang J.H."/>
        </authorList>
    </citation>
    <scope>NUCLEOTIDE SEQUENCE [LARGE SCALE GENOMIC DNA]</scope>
    <source>
        <strain evidence="3 5">AY1D6</strain>
        <strain evidence="2 4">AY1I9</strain>
    </source>
</reference>
<accession>A0ABD6W886</accession>
<evidence type="ECO:0000313" key="2">
    <source>
        <dbReference type="EMBL" id="PPF13797.1"/>
    </source>
</evidence>
<evidence type="ECO:0000256" key="1">
    <source>
        <dbReference type="SAM" id="MobiDB-lite"/>
    </source>
</evidence>
<gene>
    <name evidence="2" type="ORF">C5C04_08930</name>
    <name evidence="3" type="ORF">C5C40_14175</name>
</gene>
<feature type="region of interest" description="Disordered" evidence="1">
    <location>
        <begin position="1"/>
        <end position="23"/>
    </location>
</feature>
<dbReference type="Proteomes" id="UP000239698">
    <property type="component" value="Unassembled WGS sequence"/>
</dbReference>
<evidence type="ECO:0000313" key="5">
    <source>
        <dbReference type="Proteomes" id="UP000239698"/>
    </source>
</evidence>
<evidence type="ECO:0000313" key="4">
    <source>
        <dbReference type="Proteomes" id="UP000237881"/>
    </source>
</evidence>
<dbReference type="Proteomes" id="UP000237881">
    <property type="component" value="Unassembled WGS sequence"/>
</dbReference>